<dbReference type="RefSeq" id="WP_131445559.1">
    <property type="nucleotide sequence ID" value="NZ_SJZI01000001.1"/>
</dbReference>
<accession>A0A4R1BPJ9</accession>
<dbReference type="Proteomes" id="UP000295334">
    <property type="component" value="Unassembled WGS sequence"/>
</dbReference>
<keyword evidence="2" id="KW-1185">Reference proteome</keyword>
<dbReference type="OrthoDB" id="958614at2"/>
<dbReference type="SUPFAM" id="SSF52172">
    <property type="entry name" value="CheY-like"/>
    <property type="match status" value="1"/>
</dbReference>
<dbReference type="InterPro" id="IPR011006">
    <property type="entry name" value="CheY-like_superfamily"/>
</dbReference>
<sequence>MSKKCCGAIIGHGNANESHYLHRKSIPFVYLTNSELEEDAVRAYDLMVQGFFVKPHSPKELQEVLSQILSYWTRSLQPDNYLRFQARASLERRS</sequence>
<name>A0A4R1BPJ9_9BACT</name>
<dbReference type="EMBL" id="SJZI01000001">
    <property type="protein sequence ID" value="TCJ19613.1"/>
    <property type="molecule type" value="Genomic_DNA"/>
</dbReference>
<protein>
    <recommendedName>
        <fullName evidence="3">Response regulator</fullName>
    </recommendedName>
</protein>
<gene>
    <name evidence="1" type="ORF">EPD60_00370</name>
</gene>
<evidence type="ECO:0008006" key="3">
    <source>
        <dbReference type="Google" id="ProtNLM"/>
    </source>
</evidence>
<comment type="caution">
    <text evidence="1">The sequence shown here is derived from an EMBL/GenBank/DDBJ whole genome shotgun (WGS) entry which is preliminary data.</text>
</comment>
<reference evidence="1 2" key="1">
    <citation type="submission" date="2019-03" db="EMBL/GenBank/DDBJ databases">
        <authorList>
            <person name="Kim M.K.M."/>
        </authorList>
    </citation>
    <scope>NUCLEOTIDE SEQUENCE [LARGE SCALE GENOMIC DNA]</scope>
    <source>
        <strain evidence="1 2">17J68-12</strain>
    </source>
</reference>
<evidence type="ECO:0000313" key="1">
    <source>
        <dbReference type="EMBL" id="TCJ19613.1"/>
    </source>
</evidence>
<proteinExistence type="predicted"/>
<dbReference type="Gene3D" id="3.40.50.2300">
    <property type="match status" value="1"/>
</dbReference>
<organism evidence="1 2">
    <name type="scientific">Flaviaesturariibacter flavus</name>
    <dbReference type="NCBI Taxonomy" id="2502780"/>
    <lineage>
        <taxon>Bacteria</taxon>
        <taxon>Pseudomonadati</taxon>
        <taxon>Bacteroidota</taxon>
        <taxon>Chitinophagia</taxon>
        <taxon>Chitinophagales</taxon>
        <taxon>Chitinophagaceae</taxon>
        <taxon>Flaviaestuariibacter</taxon>
    </lineage>
</organism>
<dbReference type="AlphaFoldDB" id="A0A4R1BPJ9"/>
<evidence type="ECO:0000313" key="2">
    <source>
        <dbReference type="Proteomes" id="UP000295334"/>
    </source>
</evidence>